<proteinExistence type="predicted"/>
<evidence type="ECO:0000313" key="2">
    <source>
        <dbReference type="Proteomes" id="UP000184050"/>
    </source>
</evidence>
<keyword evidence="2" id="KW-1185">Reference proteome</keyword>
<dbReference type="RefSeq" id="WP_073166705.1">
    <property type="nucleotide sequence ID" value="NZ_FQZE01000006.1"/>
</dbReference>
<accession>A0A1M6E1J7</accession>
<evidence type="ECO:0000313" key="1">
    <source>
        <dbReference type="EMBL" id="SHI79250.1"/>
    </source>
</evidence>
<name>A0A1M6E1J7_9BACT</name>
<dbReference type="GO" id="GO:0006355">
    <property type="term" value="P:regulation of DNA-templated transcription"/>
    <property type="evidence" value="ECO:0007669"/>
    <property type="project" value="InterPro"/>
</dbReference>
<protein>
    <submittedName>
        <fullName evidence="1">CopG antitoxin of type II toxin-antitoxin system</fullName>
    </submittedName>
</protein>
<organism evidence="1 2">
    <name type="scientific">Tangfeifania diversioriginum</name>
    <dbReference type="NCBI Taxonomy" id="1168035"/>
    <lineage>
        <taxon>Bacteria</taxon>
        <taxon>Pseudomonadati</taxon>
        <taxon>Bacteroidota</taxon>
        <taxon>Bacteroidia</taxon>
        <taxon>Marinilabiliales</taxon>
        <taxon>Prolixibacteraceae</taxon>
        <taxon>Tangfeifania</taxon>
    </lineage>
</organism>
<dbReference type="AlphaFoldDB" id="A0A1M6E1J7"/>
<dbReference type="Pfam" id="PF12441">
    <property type="entry name" value="CopG_antitoxin"/>
    <property type="match status" value="1"/>
</dbReference>
<dbReference type="NCBIfam" id="NF047399">
    <property type="entry name" value="BrnA_antitoxin_add"/>
    <property type="match status" value="1"/>
</dbReference>
<sequence length="78" mass="9379">MEKKSITIQEFDKLFEEEKDITEFLDLKTAKRKELETRRVSVDFPKWMIQKLDQQAMKLGVTRQSIIKFWISEKLKSA</sequence>
<reference evidence="1 2" key="1">
    <citation type="submission" date="2016-11" db="EMBL/GenBank/DDBJ databases">
        <authorList>
            <person name="Jaros S."/>
            <person name="Januszkiewicz K."/>
            <person name="Wedrychowicz H."/>
        </authorList>
    </citation>
    <scope>NUCLEOTIDE SEQUENCE [LARGE SCALE GENOMIC DNA]</scope>
    <source>
        <strain evidence="1 2">DSM 27063</strain>
    </source>
</reference>
<dbReference type="EMBL" id="FQZE01000006">
    <property type="protein sequence ID" value="SHI79250.1"/>
    <property type="molecule type" value="Genomic_DNA"/>
</dbReference>
<dbReference type="InterPro" id="IPR010985">
    <property type="entry name" value="Ribbon_hlx_hlx"/>
</dbReference>
<dbReference type="SUPFAM" id="SSF47598">
    <property type="entry name" value="Ribbon-helix-helix"/>
    <property type="match status" value="1"/>
</dbReference>
<dbReference type="STRING" id="1168035.SAMN05444280_10620"/>
<dbReference type="Proteomes" id="UP000184050">
    <property type="component" value="Unassembled WGS sequence"/>
</dbReference>
<dbReference type="InterPro" id="IPR022148">
    <property type="entry name" value="CopG_antitoxin"/>
</dbReference>
<gene>
    <name evidence="1" type="ORF">SAMN05444280_10620</name>
</gene>